<protein>
    <submittedName>
        <fullName evidence="1">Transcriptional regulator</fullName>
    </submittedName>
</protein>
<evidence type="ECO:0000313" key="1">
    <source>
        <dbReference type="EMBL" id="MFC5662308.1"/>
    </source>
</evidence>
<accession>A0ABW0WVL2</accession>
<evidence type="ECO:0000313" key="2">
    <source>
        <dbReference type="Proteomes" id="UP001595975"/>
    </source>
</evidence>
<keyword evidence="2" id="KW-1185">Reference proteome</keyword>
<sequence>MVTAGAFEFGQTIWNRRLEIGWSRPELAEKLNTRAGLTTCDGALIYKWETGRHAPKAWLPHILHVLKIPADAAALLRPPTARTAPAHTCENPPIGLPEAVFDRPQADTLLAMLDASGPVEPDTVRQLAHAWLISEPPQILHQRAGRRVGDSLITEVRTRTNTLRRMDDYLGGLDLIAQVTGELRATVHLLREASYTEQTGRRLLELAAEQAQLVGWVAADAGLNQQAQRAYTVGVHAAEAAGHRGLGGLNLGGLGYLLASTGSPENGVVLTRSAAVGAAPYAGARERAMIWDRAAWAACVAGREREAAAALGRVEDAHDAHQPDAGEEPDWLYWVCRAESLVMQGRVWTELHRPLRAVPILQAVIGTYDHEHARETALYRSWLAAALLDAGEIEEASAETIRVIDLSAGVTSDRVAKRITMLAGRLTPHTHVPAAREVLDRVREQR</sequence>
<dbReference type="Proteomes" id="UP001595975">
    <property type="component" value="Unassembled WGS sequence"/>
</dbReference>
<dbReference type="SUPFAM" id="SSF47413">
    <property type="entry name" value="lambda repressor-like DNA-binding domains"/>
    <property type="match status" value="1"/>
</dbReference>
<reference evidence="2" key="1">
    <citation type="journal article" date="2019" name="Int. J. Syst. Evol. Microbiol.">
        <title>The Global Catalogue of Microorganisms (GCM) 10K type strain sequencing project: providing services to taxonomists for standard genome sequencing and annotation.</title>
        <authorList>
            <consortium name="The Broad Institute Genomics Platform"/>
            <consortium name="The Broad Institute Genome Sequencing Center for Infectious Disease"/>
            <person name="Wu L."/>
            <person name="Ma J."/>
        </authorList>
    </citation>
    <scope>NUCLEOTIDE SEQUENCE [LARGE SCALE GENOMIC DNA]</scope>
    <source>
        <strain evidence="2">CGMCC 4.1437</strain>
    </source>
</reference>
<proteinExistence type="predicted"/>
<dbReference type="EMBL" id="JBHSOF010000003">
    <property type="protein sequence ID" value="MFC5662308.1"/>
    <property type="molecule type" value="Genomic_DNA"/>
</dbReference>
<organism evidence="1 2">
    <name type="scientific">Kitasatospora misakiensis</name>
    <dbReference type="NCBI Taxonomy" id="67330"/>
    <lineage>
        <taxon>Bacteria</taxon>
        <taxon>Bacillati</taxon>
        <taxon>Actinomycetota</taxon>
        <taxon>Actinomycetes</taxon>
        <taxon>Kitasatosporales</taxon>
        <taxon>Streptomycetaceae</taxon>
        <taxon>Kitasatospora</taxon>
    </lineage>
</organism>
<gene>
    <name evidence="1" type="ORF">ACFP3U_04860</name>
</gene>
<dbReference type="InterPro" id="IPR010982">
    <property type="entry name" value="Lambda_DNA-bd_dom_sf"/>
</dbReference>
<comment type="caution">
    <text evidence="1">The sequence shown here is derived from an EMBL/GenBank/DDBJ whole genome shotgun (WGS) entry which is preliminary data.</text>
</comment>
<dbReference type="RefSeq" id="WP_380223904.1">
    <property type="nucleotide sequence ID" value="NZ_JBHSOF010000003.1"/>
</dbReference>
<dbReference type="CDD" id="cd00093">
    <property type="entry name" value="HTH_XRE"/>
    <property type="match status" value="1"/>
</dbReference>
<name>A0ABW0WVL2_9ACTN</name>
<dbReference type="InterPro" id="IPR001387">
    <property type="entry name" value="Cro/C1-type_HTH"/>
</dbReference>
<dbReference type="Gene3D" id="1.10.260.40">
    <property type="entry name" value="lambda repressor-like DNA-binding domains"/>
    <property type="match status" value="1"/>
</dbReference>